<evidence type="ECO:0000256" key="1">
    <source>
        <dbReference type="SAM" id="MobiDB-lite"/>
    </source>
</evidence>
<dbReference type="Proteomes" id="UP000019197">
    <property type="component" value="Unassembled WGS sequence"/>
</dbReference>
<sequence>MGAASTVSAQPLHPYSLPAVQYQSAGVTVINQPQRAERPVYEIHIHATASQSEQDIARAVARELDRREHQQRARARSAYADREEF</sequence>
<dbReference type="OrthoDB" id="8019720at2"/>
<proteinExistence type="predicted"/>
<comment type="caution">
    <text evidence="2">The sequence shown here is derived from an EMBL/GenBank/DDBJ whole genome shotgun (WGS) entry which is preliminary data.</text>
</comment>
<evidence type="ECO:0000313" key="2">
    <source>
        <dbReference type="EMBL" id="CDL85139.1"/>
    </source>
</evidence>
<organism evidence="2 3">
    <name type="scientific">Xenorhabdus cabanillasii JM26</name>
    <dbReference type="NCBI Taxonomy" id="1427517"/>
    <lineage>
        <taxon>Bacteria</taxon>
        <taxon>Pseudomonadati</taxon>
        <taxon>Pseudomonadota</taxon>
        <taxon>Gammaproteobacteria</taxon>
        <taxon>Enterobacterales</taxon>
        <taxon>Morganellaceae</taxon>
        <taxon>Xenorhabdus</taxon>
    </lineage>
</organism>
<dbReference type="AlphaFoldDB" id="W1J341"/>
<gene>
    <name evidence="2" type="ORF">XCR1_2170003</name>
</gene>
<accession>W1J341</accession>
<dbReference type="EMBL" id="CBXE010000132">
    <property type="protein sequence ID" value="CDL85139.1"/>
    <property type="molecule type" value="Genomic_DNA"/>
</dbReference>
<name>W1J341_9GAMM</name>
<protein>
    <submittedName>
        <fullName evidence="2">Uncharacterized protein</fullName>
    </submittedName>
</protein>
<dbReference type="RefSeq" id="WP_038263981.1">
    <property type="nucleotide sequence ID" value="NZ_CAWNQM010000158.1"/>
</dbReference>
<reference evidence="2 3" key="1">
    <citation type="submission" date="2013-11" db="EMBL/GenBank/DDBJ databases">
        <title>Draft genome sequence and annotation of the entomopathogenic bacterium, Xenorhabdus cabanillasi strain JM26.</title>
        <authorList>
            <person name="Gualtieri M."/>
            <person name="Ogier J.C."/>
            <person name="Pages S."/>
            <person name="Givaudan A."/>
            <person name="Gaudriault S."/>
        </authorList>
    </citation>
    <scope>NUCLEOTIDE SEQUENCE [LARGE SCALE GENOMIC DNA]</scope>
    <source>
        <strain evidence="2 3">JM26</strain>
    </source>
</reference>
<evidence type="ECO:0000313" key="3">
    <source>
        <dbReference type="Proteomes" id="UP000019197"/>
    </source>
</evidence>
<feature type="region of interest" description="Disordered" evidence="1">
    <location>
        <begin position="64"/>
        <end position="85"/>
    </location>
</feature>